<dbReference type="GO" id="GO:0042147">
    <property type="term" value="P:retrograde transport, endosome to Golgi"/>
    <property type="evidence" value="ECO:0007669"/>
    <property type="project" value="TreeGrafter"/>
</dbReference>
<protein>
    <recommendedName>
        <fullName evidence="8">PQ loop repeat family protein</fullName>
    </recommendedName>
</protein>
<dbReference type="PANTHER" id="PTHR14856:SF9">
    <property type="entry name" value="PQ-LOOP REPEAT-CONTAINING PROTEIN 1"/>
    <property type="match status" value="1"/>
</dbReference>
<keyword evidence="3 5" id="KW-1133">Transmembrane helix</keyword>
<keyword evidence="4 5" id="KW-0472">Membrane</keyword>
<feature type="transmembrane region" description="Helical" evidence="5">
    <location>
        <begin position="187"/>
        <end position="207"/>
    </location>
</feature>
<dbReference type="GO" id="GO:0016020">
    <property type="term" value="C:membrane"/>
    <property type="evidence" value="ECO:0007669"/>
    <property type="project" value="UniProtKB-SubCell"/>
</dbReference>
<dbReference type="GO" id="GO:0005768">
    <property type="term" value="C:endosome"/>
    <property type="evidence" value="ECO:0007669"/>
    <property type="project" value="TreeGrafter"/>
</dbReference>
<evidence type="ECO:0000313" key="7">
    <source>
        <dbReference type="Proteomes" id="UP000038009"/>
    </source>
</evidence>
<dbReference type="EMBL" id="LJSK01000252">
    <property type="protein sequence ID" value="KPI84518.1"/>
    <property type="molecule type" value="Genomic_DNA"/>
</dbReference>
<dbReference type="Proteomes" id="UP000038009">
    <property type="component" value="Unassembled WGS sequence"/>
</dbReference>
<dbReference type="Pfam" id="PF04193">
    <property type="entry name" value="PQ-loop"/>
    <property type="match status" value="1"/>
</dbReference>
<feature type="transmembrane region" description="Helical" evidence="5">
    <location>
        <begin position="6"/>
        <end position="24"/>
    </location>
</feature>
<dbReference type="SMART" id="SM00679">
    <property type="entry name" value="CTNS"/>
    <property type="match status" value="2"/>
</dbReference>
<proteinExistence type="predicted"/>
<dbReference type="AlphaFoldDB" id="A0A0N1HVE3"/>
<dbReference type="GO" id="GO:0005802">
    <property type="term" value="C:trans-Golgi network"/>
    <property type="evidence" value="ECO:0007669"/>
    <property type="project" value="TreeGrafter"/>
</dbReference>
<dbReference type="PANTHER" id="PTHR14856">
    <property type="entry name" value="PQ-LOOP REPEAT-CONTAINING PROTEIN 1-LIKE PROTEIN"/>
    <property type="match status" value="1"/>
</dbReference>
<organism evidence="6 7">
    <name type="scientific">Leptomonas seymouri</name>
    <dbReference type="NCBI Taxonomy" id="5684"/>
    <lineage>
        <taxon>Eukaryota</taxon>
        <taxon>Discoba</taxon>
        <taxon>Euglenozoa</taxon>
        <taxon>Kinetoplastea</taxon>
        <taxon>Metakinetoplastina</taxon>
        <taxon>Trypanosomatida</taxon>
        <taxon>Trypanosomatidae</taxon>
        <taxon>Leishmaniinae</taxon>
        <taxon>Leptomonas</taxon>
    </lineage>
</organism>
<dbReference type="FunFam" id="1.20.1280.290:FF:000005">
    <property type="entry name" value="PQ-loop repeat-containing protein 1"/>
    <property type="match status" value="1"/>
</dbReference>
<feature type="transmembrane region" description="Helical" evidence="5">
    <location>
        <begin position="219"/>
        <end position="237"/>
    </location>
</feature>
<dbReference type="InterPro" id="IPR052241">
    <property type="entry name" value="SLC66/Scramblase_ANY1"/>
</dbReference>
<dbReference type="OrthoDB" id="292213at2759"/>
<comment type="caution">
    <text evidence="6">The sequence shown here is derived from an EMBL/GenBank/DDBJ whole genome shotgun (WGS) entry which is preliminary data.</text>
</comment>
<dbReference type="GO" id="GO:0045332">
    <property type="term" value="P:phospholipid translocation"/>
    <property type="evidence" value="ECO:0007669"/>
    <property type="project" value="TreeGrafter"/>
</dbReference>
<reference evidence="6 7" key="1">
    <citation type="journal article" date="2015" name="PLoS Pathog.">
        <title>Leptomonas seymouri: Adaptations to the Dixenous Life Cycle Analyzed by Genome Sequencing, Transcriptome Profiling and Co-infection with Leishmania donovani.</title>
        <authorList>
            <person name="Kraeva N."/>
            <person name="Butenko A."/>
            <person name="Hlavacova J."/>
            <person name="Kostygov A."/>
            <person name="Myskova J."/>
            <person name="Grybchuk D."/>
            <person name="Lestinova T."/>
            <person name="Votypka J."/>
            <person name="Volf P."/>
            <person name="Opperdoes F."/>
            <person name="Flegontov P."/>
            <person name="Lukes J."/>
            <person name="Yurchenko V."/>
        </authorList>
    </citation>
    <scope>NUCLEOTIDE SEQUENCE [LARGE SCALE GENOMIC DNA]</scope>
    <source>
        <strain evidence="6 7">ATCC 30220</strain>
    </source>
</reference>
<evidence type="ECO:0000256" key="3">
    <source>
        <dbReference type="ARBA" id="ARBA00022989"/>
    </source>
</evidence>
<sequence length="322" mass="35359">MGAWEALFQILLVLAPHVGYVAQYIEIVRSNSIEGYAPLVSLILLTSYTLRLYYYIGNHYMLALLFQAIVGVVVHLAVLLKVLNVHISQVGSEYQDNVLFGANAISPWSNNTPASFEEAGGKPAPVVADEHLSSSPHTSAQADTVHAEEAGTTSWSPTAIFFRFLRFLIQLEDTIESRLLALTPHGFVYSYVATACVTLVAVLIFYFTVGRFWSSAPEVVGYVSLGIEALLVLPQILRNARRRSTEGLSVVLILTWVGGDIIKVAYYIYAKQALPFIVCGIFQILLDVVVVAQVVYYRFCLRRESGGGDGDAAATTRYVLSP</sequence>
<evidence type="ECO:0000256" key="4">
    <source>
        <dbReference type="ARBA" id="ARBA00023136"/>
    </source>
</evidence>
<feature type="transmembrane region" description="Helical" evidence="5">
    <location>
        <begin position="249"/>
        <end position="269"/>
    </location>
</feature>
<keyword evidence="2 5" id="KW-0812">Transmembrane</keyword>
<gene>
    <name evidence="6" type="ORF">ABL78_6428</name>
</gene>
<feature type="transmembrane region" description="Helical" evidence="5">
    <location>
        <begin position="60"/>
        <end position="80"/>
    </location>
</feature>
<keyword evidence="7" id="KW-1185">Reference proteome</keyword>
<feature type="transmembrane region" description="Helical" evidence="5">
    <location>
        <begin position="36"/>
        <end position="54"/>
    </location>
</feature>
<dbReference type="GO" id="GO:0005829">
    <property type="term" value="C:cytosol"/>
    <property type="evidence" value="ECO:0007669"/>
    <property type="project" value="GOC"/>
</dbReference>
<dbReference type="InterPro" id="IPR006603">
    <property type="entry name" value="PQ-loop_rpt"/>
</dbReference>
<evidence type="ECO:0000313" key="6">
    <source>
        <dbReference type="EMBL" id="KPI84518.1"/>
    </source>
</evidence>
<evidence type="ECO:0000256" key="1">
    <source>
        <dbReference type="ARBA" id="ARBA00004141"/>
    </source>
</evidence>
<evidence type="ECO:0000256" key="2">
    <source>
        <dbReference type="ARBA" id="ARBA00022692"/>
    </source>
</evidence>
<evidence type="ECO:0000256" key="5">
    <source>
        <dbReference type="SAM" id="Phobius"/>
    </source>
</evidence>
<name>A0A0N1HVE3_LEPSE</name>
<dbReference type="Gene3D" id="1.20.1280.290">
    <property type="match status" value="1"/>
</dbReference>
<dbReference type="OMA" id="FKMWFFF"/>
<dbReference type="VEuPathDB" id="TriTrypDB:Lsey_0252_0070"/>
<evidence type="ECO:0008006" key="8">
    <source>
        <dbReference type="Google" id="ProtNLM"/>
    </source>
</evidence>
<comment type="subcellular location">
    <subcellularLocation>
        <location evidence="1">Membrane</location>
        <topology evidence="1">Multi-pass membrane protein</topology>
    </subcellularLocation>
</comment>
<accession>A0A0N1HVE3</accession>
<feature type="transmembrane region" description="Helical" evidence="5">
    <location>
        <begin position="275"/>
        <end position="297"/>
    </location>
</feature>